<evidence type="ECO:0000313" key="3">
    <source>
        <dbReference type="Proteomes" id="UP000268623"/>
    </source>
</evidence>
<dbReference type="Pfam" id="PF12762">
    <property type="entry name" value="DDE_Tnp_IS1595"/>
    <property type="match status" value="1"/>
</dbReference>
<feature type="domain" description="ISXO2-like transposase" evidence="1">
    <location>
        <begin position="146"/>
        <end position="292"/>
    </location>
</feature>
<protein>
    <submittedName>
        <fullName evidence="2">IS1595 family transposase</fullName>
    </submittedName>
</protein>
<evidence type="ECO:0000313" key="2">
    <source>
        <dbReference type="EMBL" id="RNJ51903.1"/>
    </source>
</evidence>
<dbReference type="Proteomes" id="UP000268623">
    <property type="component" value="Unassembled WGS sequence"/>
</dbReference>
<dbReference type="NCBIfam" id="NF033547">
    <property type="entry name" value="transpos_IS1595"/>
    <property type="match status" value="1"/>
</dbReference>
<reference evidence="2 3" key="1">
    <citation type="submission" date="2018-08" db="EMBL/GenBank/DDBJ databases">
        <title>Genome sequence of Methylocystis hirsuta CSC1, a methanotroph able to accumulate PHAs.</title>
        <authorList>
            <person name="Bordel S."/>
            <person name="Rodriguez E."/>
            <person name="Gancedo J."/>
            <person name="Munoz R."/>
        </authorList>
    </citation>
    <scope>NUCLEOTIDE SEQUENCE [LARGE SCALE GENOMIC DNA]</scope>
    <source>
        <strain evidence="2 3">CSC1</strain>
    </source>
</reference>
<organism evidence="2 3">
    <name type="scientific">Methylocystis hirsuta</name>
    <dbReference type="NCBI Taxonomy" id="369798"/>
    <lineage>
        <taxon>Bacteria</taxon>
        <taxon>Pseudomonadati</taxon>
        <taxon>Pseudomonadota</taxon>
        <taxon>Alphaproteobacteria</taxon>
        <taxon>Hyphomicrobiales</taxon>
        <taxon>Methylocystaceae</taxon>
        <taxon>Methylocystis</taxon>
    </lineage>
</organism>
<dbReference type="SMART" id="SM01126">
    <property type="entry name" value="DDE_Tnp_IS1595"/>
    <property type="match status" value="1"/>
</dbReference>
<name>A0A3M9XUD0_9HYPH</name>
<comment type="caution">
    <text evidence="2">The sequence shown here is derived from an EMBL/GenBank/DDBJ whole genome shotgun (WGS) entry which is preliminary data.</text>
</comment>
<keyword evidence="3" id="KW-1185">Reference proteome</keyword>
<dbReference type="AlphaFoldDB" id="A0A3M9XUD0"/>
<dbReference type="Pfam" id="PF12760">
    <property type="entry name" value="Zn_ribbon_IS1595"/>
    <property type="match status" value="1"/>
</dbReference>
<dbReference type="InterPro" id="IPR024442">
    <property type="entry name" value="Transposase_Zn_ribbon"/>
</dbReference>
<sequence>MPTRKRTYHSKSGTRESNVQPYSVREFFAEFPDDDACLKRIMEVRYGLRHACGKCGVESTFHKVSNRRAYACAACGDHVYPCAETIFKDSRTPLTVWFYAIYLFIATRHGVSGKELQRQLGVTYKCAYRIGMQIRKLMATADGFEMLKGHVELDEAYVGGRRPGKRGRGAEGKTIVMGAKARGGRIVTKVIPDVRKETLRGVVLDTVEKGAVVSTDELYSYGLLTGDGYQHGAVKHGAKEWAYFDYRTGETHHTNNVESFWKLFKKSIASTHISISAKRMEAYLGEFSFRSNNRQMRNAMFDLLIAAL</sequence>
<dbReference type="EMBL" id="QWDD01000001">
    <property type="protein sequence ID" value="RNJ51903.1"/>
    <property type="molecule type" value="Genomic_DNA"/>
</dbReference>
<proteinExistence type="predicted"/>
<evidence type="ECO:0000259" key="1">
    <source>
        <dbReference type="SMART" id="SM01126"/>
    </source>
</evidence>
<dbReference type="InterPro" id="IPR024445">
    <property type="entry name" value="Tnp_ISXO2-like"/>
</dbReference>
<dbReference type="OrthoDB" id="271821at2"/>
<gene>
    <name evidence="2" type="ORF">D1O30_18780</name>
</gene>
<accession>A0A3M9XUD0</accession>